<reference evidence="1 2" key="1">
    <citation type="submission" date="2014-04" db="EMBL/GenBank/DDBJ databases">
        <title>Characterization and application of a salt tolerant electro-active bacterium.</title>
        <authorList>
            <person name="Yang L."/>
            <person name="Wei S."/>
            <person name="Tay Q.X.M."/>
        </authorList>
    </citation>
    <scope>NUCLEOTIDE SEQUENCE [LARGE SCALE GENOMIC DNA]</scope>
    <source>
        <strain evidence="1 2">LY1</strain>
    </source>
</reference>
<evidence type="ECO:0000313" key="2">
    <source>
        <dbReference type="Proteomes" id="UP000027821"/>
    </source>
</evidence>
<dbReference type="EMBL" id="JMIH01000023">
    <property type="protein sequence ID" value="KEO72916.1"/>
    <property type="molecule type" value="Genomic_DNA"/>
</dbReference>
<dbReference type="Gene3D" id="3.30.420.40">
    <property type="match status" value="2"/>
</dbReference>
<dbReference type="AlphaFoldDB" id="A0A074KSH6"/>
<keyword evidence="1" id="KW-0808">Transferase</keyword>
<dbReference type="SUPFAM" id="SSF53067">
    <property type="entry name" value="Actin-like ATPase domain"/>
    <property type="match status" value="2"/>
</dbReference>
<dbReference type="InterPro" id="IPR043129">
    <property type="entry name" value="ATPase_NBD"/>
</dbReference>
<dbReference type="CDD" id="cd24079">
    <property type="entry name" value="ASKHA_NBD_PG1100-like"/>
    <property type="match status" value="1"/>
</dbReference>
<evidence type="ECO:0000313" key="1">
    <source>
        <dbReference type="EMBL" id="KEO72916.1"/>
    </source>
</evidence>
<dbReference type="GO" id="GO:0016301">
    <property type="term" value="F:kinase activity"/>
    <property type="evidence" value="ECO:0007669"/>
    <property type="project" value="UniProtKB-KW"/>
</dbReference>
<sequence length="281" mass="31667">MILIADSGSSKTDWRYIDEDGNIGQIKTVGFNPYYQGLEEMIKALQLKDLFAISDKVSGIFYYGAGCSNPKNREIVKNALLSIFPSADIHVDHDLLAAARATCGKNMGIACILGTGSNSCDYDGEYIIATRPSPGYILGDEGGGAYIGRQFLHDYIYDEMPYHIKEKVTKEYNLSALEIQENVYQKPFPGRYMATFCHFLYANKKDPYCYGLFHKAFHDFFAKHVMHYDDFQSKPVSFVGSIAYHNSDILRKTALELGIHIHMTISSPIAGLTLYHKEMMQ</sequence>
<dbReference type="OrthoDB" id="871343at2"/>
<name>A0A074KSH6_9BACT</name>
<comment type="caution">
    <text evidence="1">The sequence shown here is derived from an EMBL/GenBank/DDBJ whole genome shotgun (WGS) entry which is preliminary data.</text>
</comment>
<gene>
    <name evidence="1" type="ORF">EL17_14940</name>
</gene>
<accession>A0A074KSH6</accession>
<dbReference type="Proteomes" id="UP000027821">
    <property type="component" value="Unassembled WGS sequence"/>
</dbReference>
<dbReference type="STRING" id="1048983.EL17_14940"/>
<dbReference type="RefSeq" id="WP_035076012.1">
    <property type="nucleotide sequence ID" value="NZ_JMIH01000023.1"/>
</dbReference>
<dbReference type="InterPro" id="IPR052519">
    <property type="entry name" value="Euk-type_GlcNAc_Kinase"/>
</dbReference>
<organism evidence="1 2">
    <name type="scientific">Anditalea andensis</name>
    <dbReference type="NCBI Taxonomy" id="1048983"/>
    <lineage>
        <taxon>Bacteria</taxon>
        <taxon>Pseudomonadati</taxon>
        <taxon>Bacteroidota</taxon>
        <taxon>Cytophagia</taxon>
        <taxon>Cytophagales</taxon>
        <taxon>Cytophagaceae</taxon>
        <taxon>Anditalea</taxon>
    </lineage>
</organism>
<protein>
    <submittedName>
        <fullName evidence="1">N-acetylglucosamine kinase</fullName>
    </submittedName>
</protein>
<keyword evidence="1" id="KW-0418">Kinase</keyword>
<proteinExistence type="predicted"/>
<dbReference type="PANTHER" id="PTHR43190">
    <property type="entry name" value="N-ACETYL-D-GLUCOSAMINE KINASE"/>
    <property type="match status" value="1"/>
</dbReference>
<keyword evidence="2" id="KW-1185">Reference proteome</keyword>
<dbReference type="eggNOG" id="COG2971">
    <property type="taxonomic scope" value="Bacteria"/>
</dbReference>
<dbReference type="PANTHER" id="PTHR43190:SF3">
    <property type="entry name" value="N-ACETYL-D-GLUCOSAMINE KINASE"/>
    <property type="match status" value="1"/>
</dbReference>
<dbReference type="Gene3D" id="1.10.720.160">
    <property type="match status" value="1"/>
</dbReference>